<accession>A0A6G0RG53</accession>
<organism evidence="2 3">
    <name type="scientific">Phytophthora fragariae</name>
    <dbReference type="NCBI Taxonomy" id="53985"/>
    <lineage>
        <taxon>Eukaryota</taxon>
        <taxon>Sar</taxon>
        <taxon>Stramenopiles</taxon>
        <taxon>Oomycota</taxon>
        <taxon>Peronosporomycetes</taxon>
        <taxon>Peronosporales</taxon>
        <taxon>Peronosporaceae</taxon>
        <taxon>Phytophthora</taxon>
    </lineage>
</organism>
<dbReference type="EMBL" id="QXFY01000930">
    <property type="protein sequence ID" value="KAE9332801.1"/>
    <property type="molecule type" value="Genomic_DNA"/>
</dbReference>
<feature type="compositionally biased region" description="Low complexity" evidence="1">
    <location>
        <begin position="201"/>
        <end position="210"/>
    </location>
</feature>
<feature type="compositionally biased region" description="Basic and acidic residues" evidence="1">
    <location>
        <begin position="50"/>
        <end position="78"/>
    </location>
</feature>
<name>A0A6G0RG53_9STRA</name>
<dbReference type="AlphaFoldDB" id="A0A6G0RG53"/>
<reference evidence="2 3" key="1">
    <citation type="submission" date="2018-09" db="EMBL/GenBank/DDBJ databases">
        <title>Genomic investigation of the strawberry pathogen Phytophthora fragariae indicates pathogenicity is determined by transcriptional variation in three key races.</title>
        <authorList>
            <person name="Adams T.M."/>
            <person name="Armitage A.D."/>
            <person name="Sobczyk M.K."/>
            <person name="Bates H.J."/>
            <person name="Dunwell J.M."/>
            <person name="Nellist C.F."/>
            <person name="Harrison R.J."/>
        </authorList>
    </citation>
    <scope>NUCLEOTIDE SEQUENCE [LARGE SCALE GENOMIC DNA]</scope>
    <source>
        <strain evidence="2 3">NOV-77</strain>
    </source>
</reference>
<evidence type="ECO:0000256" key="1">
    <source>
        <dbReference type="SAM" id="MobiDB-lite"/>
    </source>
</evidence>
<feature type="compositionally biased region" description="Low complexity" evidence="1">
    <location>
        <begin position="110"/>
        <end position="128"/>
    </location>
</feature>
<feature type="compositionally biased region" description="Polar residues" evidence="1">
    <location>
        <begin position="218"/>
        <end position="228"/>
    </location>
</feature>
<comment type="caution">
    <text evidence="2">The sequence shown here is derived from an EMBL/GenBank/DDBJ whole genome shotgun (WGS) entry which is preliminary data.</text>
</comment>
<feature type="compositionally biased region" description="Basic residues" evidence="1">
    <location>
        <begin position="95"/>
        <end position="109"/>
    </location>
</feature>
<gene>
    <name evidence="2" type="ORF">PF008_g14762</name>
</gene>
<feature type="region of interest" description="Disordered" evidence="1">
    <location>
        <begin position="1"/>
        <end position="274"/>
    </location>
</feature>
<evidence type="ECO:0000313" key="2">
    <source>
        <dbReference type="EMBL" id="KAE9332801.1"/>
    </source>
</evidence>
<protein>
    <submittedName>
        <fullName evidence="2">Uncharacterized protein</fullName>
    </submittedName>
</protein>
<feature type="compositionally biased region" description="Basic residues" evidence="1">
    <location>
        <begin position="129"/>
        <end position="148"/>
    </location>
</feature>
<sequence>MPTTTEAQIIVRPAPDALRAAGPAKHNADADASTPSNMEEKPPAPGSKKHLGDPEEAKDALTSKKQAKDSPEAKKTPASEKPASGTEAGRPSPASKKRSAAVATKKKKTSASLKPTQKTKKAAASSKPAPKKAALKKPAAKQLPKKKGPAKESLKTPKLPPKRTDVLLPGPHEEVSSESSDTDTPIPGLIDDAGPSASRHSNAPRASVSSPPRPAKTNVVTTLHQGRSPSPDPSLQVDCEESESDKDHEVGEVEWSPPQITDAQRVIHPGSPMSSKTVVAVARARALEASLSRRDDPPPVEQEAQVITNAGVDEGVPPELI</sequence>
<feature type="region of interest" description="Disordered" evidence="1">
    <location>
        <begin position="289"/>
        <end position="321"/>
    </location>
</feature>
<evidence type="ECO:0000313" key="3">
    <source>
        <dbReference type="Proteomes" id="UP000486351"/>
    </source>
</evidence>
<dbReference type="Proteomes" id="UP000486351">
    <property type="component" value="Unassembled WGS sequence"/>
</dbReference>
<proteinExistence type="predicted"/>